<feature type="transmembrane region" description="Helical" evidence="8">
    <location>
        <begin position="180"/>
        <end position="197"/>
    </location>
</feature>
<dbReference type="PANTHER" id="PTHR22911">
    <property type="entry name" value="ACYL-MALONYL CONDENSING ENZYME-RELATED"/>
    <property type="match status" value="1"/>
</dbReference>
<dbReference type="AlphaFoldDB" id="A0A6G0WYX0"/>
<evidence type="ECO:0000259" key="9">
    <source>
        <dbReference type="Pfam" id="PF00892"/>
    </source>
</evidence>
<evidence type="ECO:0000256" key="1">
    <source>
        <dbReference type="ARBA" id="ARBA00004651"/>
    </source>
</evidence>
<comment type="subcellular location">
    <subcellularLocation>
        <location evidence="1">Cell membrane</location>
        <topology evidence="1">Multi-pass membrane protein</topology>
    </subcellularLocation>
</comment>
<evidence type="ECO:0000313" key="10">
    <source>
        <dbReference type="EMBL" id="KAF0732788.1"/>
    </source>
</evidence>
<feature type="transmembrane region" description="Helical" evidence="8">
    <location>
        <begin position="44"/>
        <end position="61"/>
    </location>
</feature>
<keyword evidence="6 8" id="KW-1133">Transmembrane helix</keyword>
<evidence type="ECO:0000256" key="2">
    <source>
        <dbReference type="ARBA" id="ARBA00007362"/>
    </source>
</evidence>
<dbReference type="GO" id="GO:0005886">
    <property type="term" value="C:plasma membrane"/>
    <property type="evidence" value="ECO:0007669"/>
    <property type="project" value="UniProtKB-SubCell"/>
</dbReference>
<evidence type="ECO:0000256" key="3">
    <source>
        <dbReference type="ARBA" id="ARBA00022448"/>
    </source>
</evidence>
<dbReference type="Pfam" id="PF00892">
    <property type="entry name" value="EamA"/>
    <property type="match status" value="2"/>
</dbReference>
<dbReference type="VEuPathDB" id="FungiDB:AeMF1_015237"/>
<evidence type="ECO:0000256" key="4">
    <source>
        <dbReference type="ARBA" id="ARBA00022475"/>
    </source>
</evidence>
<feature type="transmembrane region" description="Helical" evidence="8">
    <location>
        <begin position="73"/>
        <end position="95"/>
    </location>
</feature>
<accession>A0A6G0WYX0</accession>
<evidence type="ECO:0000313" key="11">
    <source>
        <dbReference type="Proteomes" id="UP000481153"/>
    </source>
</evidence>
<feature type="transmembrane region" description="Helical" evidence="8">
    <location>
        <begin position="101"/>
        <end position="122"/>
    </location>
</feature>
<feature type="domain" description="EamA" evidence="9">
    <location>
        <begin position="155"/>
        <end position="285"/>
    </location>
</feature>
<evidence type="ECO:0000256" key="8">
    <source>
        <dbReference type="SAM" id="Phobius"/>
    </source>
</evidence>
<evidence type="ECO:0000256" key="7">
    <source>
        <dbReference type="ARBA" id="ARBA00023136"/>
    </source>
</evidence>
<dbReference type="InterPro" id="IPR037185">
    <property type="entry name" value="EmrE-like"/>
</dbReference>
<evidence type="ECO:0000256" key="6">
    <source>
        <dbReference type="ARBA" id="ARBA00022989"/>
    </source>
</evidence>
<keyword evidence="3" id="KW-0813">Transport</keyword>
<dbReference type="SUPFAM" id="SSF103481">
    <property type="entry name" value="Multidrug resistance efflux transporter EmrE"/>
    <property type="match status" value="2"/>
</dbReference>
<comment type="caution">
    <text evidence="10">The sequence shown here is derived from an EMBL/GenBank/DDBJ whole genome shotgun (WGS) entry which is preliminary data.</text>
</comment>
<reference evidence="10 11" key="1">
    <citation type="submission" date="2019-07" db="EMBL/GenBank/DDBJ databases">
        <title>Genomics analysis of Aphanomyces spp. identifies a new class of oomycete effector associated with host adaptation.</title>
        <authorList>
            <person name="Gaulin E."/>
        </authorList>
    </citation>
    <scope>NUCLEOTIDE SEQUENCE [LARGE SCALE GENOMIC DNA]</scope>
    <source>
        <strain evidence="10 11">ATCC 201684</strain>
    </source>
</reference>
<feature type="transmembrane region" description="Helical" evidence="8">
    <location>
        <begin position="217"/>
        <end position="235"/>
    </location>
</feature>
<sequence length="334" mass="36429">MQPVNDLTRGVCNGVTAYAIWGLSPLYWKTLADVPAMQLLGHRIVWSLPLLLVVLCVKGELDALLHAVQAWRTMVVYVTSAVLLGVSYLLCLWSVNEGFIVDLSLGMYVNPLVSVLLGVIFCKEVLTKWQWVAIVLAAAGMLVMAIDYGKFPWIALSIALDYGLYGLVAKKAPLPPLQGVTIEFTLLTMPLVAYLLVMEHQGRGAFGHSGPTQDLLMVGLGLLTVVPQVLFAASAQSIPLSVLGIVQFLGPTISVLLGVFVYHESFGLVKGVAFGLVWVALILFTMQSYQHAKKESTTEWTDTSELELSSPQVLSNYSITMEDDKSQIRSQCVV</sequence>
<proteinExistence type="inferred from homology"/>
<protein>
    <recommendedName>
        <fullName evidence="9">EamA domain-containing protein</fullName>
    </recommendedName>
</protein>
<evidence type="ECO:0000256" key="5">
    <source>
        <dbReference type="ARBA" id="ARBA00022692"/>
    </source>
</evidence>
<dbReference type="InterPro" id="IPR004626">
    <property type="entry name" value="RarD"/>
</dbReference>
<dbReference type="Proteomes" id="UP000481153">
    <property type="component" value="Unassembled WGS sequence"/>
</dbReference>
<feature type="transmembrane region" description="Helical" evidence="8">
    <location>
        <begin position="152"/>
        <end position="168"/>
    </location>
</feature>
<feature type="transmembrane region" description="Helical" evidence="8">
    <location>
        <begin position="242"/>
        <end position="262"/>
    </location>
</feature>
<keyword evidence="4" id="KW-1003">Cell membrane</keyword>
<dbReference type="InterPro" id="IPR000620">
    <property type="entry name" value="EamA_dom"/>
</dbReference>
<keyword evidence="7 8" id="KW-0472">Membrane</keyword>
<feature type="domain" description="EamA" evidence="9">
    <location>
        <begin position="9"/>
        <end position="144"/>
    </location>
</feature>
<feature type="transmembrane region" description="Helical" evidence="8">
    <location>
        <begin position="129"/>
        <end position="146"/>
    </location>
</feature>
<comment type="similarity">
    <text evidence="2">Belongs to the EamA transporter family.</text>
</comment>
<keyword evidence="5 8" id="KW-0812">Transmembrane</keyword>
<gene>
    <name evidence="10" type="ORF">Ae201684_010119</name>
</gene>
<dbReference type="EMBL" id="VJMJ01000128">
    <property type="protein sequence ID" value="KAF0732788.1"/>
    <property type="molecule type" value="Genomic_DNA"/>
</dbReference>
<name>A0A6G0WYX0_9STRA</name>
<dbReference type="PANTHER" id="PTHR22911:SF137">
    <property type="entry name" value="SOLUTE CARRIER FAMILY 35 MEMBER G2-RELATED"/>
    <property type="match status" value="1"/>
</dbReference>
<organism evidence="10 11">
    <name type="scientific">Aphanomyces euteiches</name>
    <dbReference type="NCBI Taxonomy" id="100861"/>
    <lineage>
        <taxon>Eukaryota</taxon>
        <taxon>Sar</taxon>
        <taxon>Stramenopiles</taxon>
        <taxon>Oomycota</taxon>
        <taxon>Saprolegniomycetes</taxon>
        <taxon>Saprolegniales</taxon>
        <taxon>Verrucalvaceae</taxon>
        <taxon>Aphanomyces</taxon>
    </lineage>
</organism>
<dbReference type="NCBIfam" id="TIGR00688">
    <property type="entry name" value="rarD"/>
    <property type="match status" value="1"/>
</dbReference>
<keyword evidence="11" id="KW-1185">Reference proteome</keyword>
<feature type="transmembrane region" description="Helical" evidence="8">
    <location>
        <begin position="268"/>
        <end position="286"/>
    </location>
</feature>